<feature type="region of interest" description="Disordered" evidence="1">
    <location>
        <begin position="1"/>
        <end position="54"/>
    </location>
</feature>
<feature type="compositionally biased region" description="Low complexity" evidence="1">
    <location>
        <begin position="36"/>
        <end position="52"/>
    </location>
</feature>
<proteinExistence type="predicted"/>
<name>A0AAE1BF44_PETCI</name>
<evidence type="ECO:0000313" key="2">
    <source>
        <dbReference type="EMBL" id="KAK3849062.1"/>
    </source>
</evidence>
<comment type="caution">
    <text evidence="2">The sequence shown here is derived from an EMBL/GenBank/DDBJ whole genome shotgun (WGS) entry which is preliminary data.</text>
</comment>
<gene>
    <name evidence="2" type="ORF">Pcinc_044169</name>
</gene>
<dbReference type="AlphaFoldDB" id="A0AAE1BF44"/>
<dbReference type="Proteomes" id="UP001286313">
    <property type="component" value="Unassembled WGS sequence"/>
</dbReference>
<evidence type="ECO:0000313" key="3">
    <source>
        <dbReference type="Proteomes" id="UP001286313"/>
    </source>
</evidence>
<feature type="compositionally biased region" description="Basic residues" evidence="1">
    <location>
        <begin position="1"/>
        <end position="16"/>
    </location>
</feature>
<organism evidence="2 3">
    <name type="scientific">Petrolisthes cinctipes</name>
    <name type="common">Flat porcelain crab</name>
    <dbReference type="NCBI Taxonomy" id="88211"/>
    <lineage>
        <taxon>Eukaryota</taxon>
        <taxon>Metazoa</taxon>
        <taxon>Ecdysozoa</taxon>
        <taxon>Arthropoda</taxon>
        <taxon>Crustacea</taxon>
        <taxon>Multicrustacea</taxon>
        <taxon>Malacostraca</taxon>
        <taxon>Eumalacostraca</taxon>
        <taxon>Eucarida</taxon>
        <taxon>Decapoda</taxon>
        <taxon>Pleocyemata</taxon>
        <taxon>Anomura</taxon>
        <taxon>Galatheoidea</taxon>
        <taxon>Porcellanidae</taxon>
        <taxon>Petrolisthes</taxon>
    </lineage>
</organism>
<dbReference type="EMBL" id="JAWQEG010009165">
    <property type="protein sequence ID" value="KAK3849062.1"/>
    <property type="molecule type" value="Genomic_DNA"/>
</dbReference>
<protein>
    <submittedName>
        <fullName evidence="2">Uncharacterized protein</fullName>
    </submittedName>
</protein>
<evidence type="ECO:0000256" key="1">
    <source>
        <dbReference type="SAM" id="MobiDB-lite"/>
    </source>
</evidence>
<accession>A0AAE1BF44</accession>
<reference evidence="2" key="1">
    <citation type="submission" date="2023-10" db="EMBL/GenBank/DDBJ databases">
        <title>Genome assemblies of two species of porcelain crab, Petrolisthes cinctipes and Petrolisthes manimaculis (Anomura: Porcellanidae).</title>
        <authorList>
            <person name="Angst P."/>
        </authorList>
    </citation>
    <scope>NUCLEOTIDE SEQUENCE</scope>
    <source>
        <strain evidence="2">PB745_01</strain>
        <tissue evidence="2">Gill</tissue>
    </source>
</reference>
<keyword evidence="3" id="KW-1185">Reference proteome</keyword>
<sequence>MPKPKKHVALRRAHAAKAREIYRRPARSPPVALPQTPSSSTSSPATPSSASTRKSLVFSDEVKRGAELYFRLSDEQVRQVKGIYDRLTSNEMMSRCIQGMTQNRNEHLHSRVWRLCPKHRNASKRMVDFATATAVCNYNVGYVNSSLMETLGIEYTTSIDKYLVAKDKAMDTPIRRKMRNKKLKRELEYAAGAF</sequence>